<dbReference type="CDD" id="cd07572">
    <property type="entry name" value="nit"/>
    <property type="match status" value="1"/>
</dbReference>
<accession>A0ABQ0C8T1</accession>
<dbReference type="InterPro" id="IPR036526">
    <property type="entry name" value="C-N_Hydrolase_sf"/>
</dbReference>
<dbReference type="GO" id="GO:0110050">
    <property type="term" value="F:deaminated glutathione amidase activity"/>
    <property type="evidence" value="ECO:0007669"/>
    <property type="project" value="UniProtKB-EC"/>
</dbReference>
<protein>
    <submittedName>
        <fullName evidence="3">Deaminated glutathione amidase</fullName>
        <ecNumber evidence="3">3.5.1.128</ecNumber>
    </submittedName>
</protein>
<dbReference type="PANTHER" id="PTHR23088">
    <property type="entry name" value="NITRILASE-RELATED"/>
    <property type="match status" value="1"/>
</dbReference>
<evidence type="ECO:0000256" key="1">
    <source>
        <dbReference type="ARBA" id="ARBA00022801"/>
    </source>
</evidence>
<dbReference type="RefSeq" id="WP_420905004.1">
    <property type="nucleotide sequence ID" value="NZ_BAAFGK010000004.1"/>
</dbReference>
<dbReference type="EMBL" id="BAAFGK010000004">
    <property type="protein sequence ID" value="GAB0057304.1"/>
    <property type="molecule type" value="Genomic_DNA"/>
</dbReference>
<dbReference type="InterPro" id="IPR003010">
    <property type="entry name" value="C-N_Hydrolase"/>
</dbReference>
<dbReference type="EC" id="3.5.1.128" evidence="3"/>
<keyword evidence="1 3" id="KW-0378">Hydrolase</keyword>
<comment type="caution">
    <text evidence="3">The sequence shown here is derived from an EMBL/GenBank/DDBJ whole genome shotgun (WGS) entry which is preliminary data.</text>
</comment>
<feature type="domain" description="CN hydrolase" evidence="2">
    <location>
        <begin position="3"/>
        <end position="251"/>
    </location>
</feature>
<name>A0ABQ0C8T1_9PROT</name>
<sequence length="269" mass="29725">MASLGAVIQMNSSPDRAANLSVAERLMEAAVGQGARLLVLPENFSFFGGSEEEKRAMREDPANGPSLTFLKSFAVRHRVWISGGSIPVADPGSSKSFNVCYLIDEVGEVRARYDKIHLFDVDIGDGVRYRESDYVRPGKKPVVVDSPFGRIGLTVCYDLRFPELFRSLSAQNAEIFTLPAAFTVVTGRDHWEPLIKARAIENFAYVLASAQWGQHAGGRQTHGRSMIVEPWGSVVAQCADGVGYVLASIERERVARCRQRIPCLTHRRL</sequence>
<evidence type="ECO:0000259" key="2">
    <source>
        <dbReference type="PROSITE" id="PS50263"/>
    </source>
</evidence>
<organism evidence="3 4">
    <name type="scientific">Candidatus Magnetaquiglobus chichijimensis</name>
    <dbReference type="NCBI Taxonomy" id="3141448"/>
    <lineage>
        <taxon>Bacteria</taxon>
        <taxon>Pseudomonadati</taxon>
        <taxon>Pseudomonadota</taxon>
        <taxon>Magnetococcia</taxon>
        <taxon>Magnetococcales</taxon>
        <taxon>Candidatus Magnetaquicoccaceae</taxon>
        <taxon>Candidatus Magnetaquiglobus</taxon>
    </lineage>
</organism>
<evidence type="ECO:0000313" key="3">
    <source>
        <dbReference type="EMBL" id="GAB0057304.1"/>
    </source>
</evidence>
<dbReference type="PANTHER" id="PTHR23088:SF27">
    <property type="entry name" value="DEAMINATED GLUTATHIONE AMIDASE"/>
    <property type="match status" value="1"/>
</dbReference>
<dbReference type="PROSITE" id="PS50263">
    <property type="entry name" value="CN_HYDROLASE"/>
    <property type="match status" value="1"/>
</dbReference>
<reference evidence="3 4" key="2">
    <citation type="submission" date="2024-09" db="EMBL/GenBank/DDBJ databases">
        <title>Draft genome sequence of Candidatus Magnetaquicoccaceae bacterium FCR-1.</title>
        <authorList>
            <person name="Shimoshige H."/>
            <person name="Shimamura S."/>
            <person name="Taoka A."/>
            <person name="Kobayashi H."/>
            <person name="Maekawa T."/>
        </authorList>
    </citation>
    <scope>NUCLEOTIDE SEQUENCE [LARGE SCALE GENOMIC DNA]</scope>
    <source>
        <strain evidence="3 4">FCR-1</strain>
    </source>
</reference>
<dbReference type="Proteomes" id="UP001628193">
    <property type="component" value="Unassembled WGS sequence"/>
</dbReference>
<keyword evidence="4" id="KW-1185">Reference proteome</keyword>
<dbReference type="Pfam" id="PF00795">
    <property type="entry name" value="CN_hydrolase"/>
    <property type="match status" value="1"/>
</dbReference>
<dbReference type="Gene3D" id="3.60.110.10">
    <property type="entry name" value="Carbon-nitrogen hydrolase"/>
    <property type="match status" value="1"/>
</dbReference>
<gene>
    <name evidence="3" type="primary">nit1</name>
    <name evidence="3" type="ORF">SIID45300_01628</name>
</gene>
<dbReference type="SUPFAM" id="SSF56317">
    <property type="entry name" value="Carbon-nitrogen hydrolase"/>
    <property type="match status" value="1"/>
</dbReference>
<dbReference type="InterPro" id="IPR045254">
    <property type="entry name" value="Nit1/2_C-N_Hydrolase"/>
</dbReference>
<evidence type="ECO:0000313" key="4">
    <source>
        <dbReference type="Proteomes" id="UP001628193"/>
    </source>
</evidence>
<reference evidence="3 4" key="1">
    <citation type="submission" date="2024-05" db="EMBL/GenBank/DDBJ databases">
        <authorList>
            <consortium name="Candidatus Magnetaquicoccaceae bacterium FCR-1 genome sequencing consortium"/>
            <person name="Shimoshige H."/>
            <person name="Shimamura S."/>
            <person name="Taoka A."/>
            <person name="Kobayashi H."/>
            <person name="Maekawa T."/>
        </authorList>
    </citation>
    <scope>NUCLEOTIDE SEQUENCE [LARGE SCALE GENOMIC DNA]</scope>
    <source>
        <strain evidence="3 4">FCR-1</strain>
    </source>
</reference>
<proteinExistence type="predicted"/>